<dbReference type="Proteomes" id="UP000037854">
    <property type="component" value="Unassembled WGS sequence"/>
</dbReference>
<keyword evidence="3" id="KW-1185">Reference proteome</keyword>
<keyword evidence="1" id="KW-0732">Signal</keyword>
<gene>
    <name evidence="2" type="ORF">AFL42_11620</name>
</gene>
<organism evidence="2 3">
    <name type="scientific">Oceanobacillus caeni</name>
    <dbReference type="NCBI Taxonomy" id="405946"/>
    <lineage>
        <taxon>Bacteria</taxon>
        <taxon>Bacillati</taxon>
        <taxon>Bacillota</taxon>
        <taxon>Bacilli</taxon>
        <taxon>Bacillales</taxon>
        <taxon>Bacillaceae</taxon>
        <taxon>Oceanobacillus</taxon>
    </lineage>
</organism>
<reference evidence="2 3" key="1">
    <citation type="submission" date="2015-07" db="EMBL/GenBank/DDBJ databases">
        <title>High-quality draft genome sequence of Oceanobacillus caeni HM6, a bacillus isolated from a human feces.</title>
        <authorList>
            <person name="Kumar J."/>
            <person name="Verma M.K."/>
            <person name="Pandey R."/>
            <person name="Bhambi M."/>
            <person name="Chauhan N."/>
        </authorList>
    </citation>
    <scope>NUCLEOTIDE SEQUENCE [LARGE SCALE GENOMIC DNA]</scope>
    <source>
        <strain evidence="2 3">HM6</strain>
    </source>
</reference>
<protein>
    <recommendedName>
        <fullName evidence="4">Spore coat protein</fullName>
    </recommendedName>
</protein>
<evidence type="ECO:0008006" key="4">
    <source>
        <dbReference type="Google" id="ProtNLM"/>
    </source>
</evidence>
<name>A0ABR5MHU1_9BACI</name>
<dbReference type="RefSeq" id="WP_060668732.1">
    <property type="nucleotide sequence ID" value="NZ_JAHHXM010000029.1"/>
</dbReference>
<sequence length="251" mass="28634">MTFLKLVLITMLTIQPTFTANGLAKEKDAVLINTYQADVTGDGLLEDIDLMGVPFSQDGDYYHNIWAEIRSKDQDDERWRVDYGDGYEPQIQFIDANHDNVQDILYQSSSNKKGLGKQKLHTFASNKQLEISLPKLKYISGKFIDDYKADLKITPNAKPIQINLQNRSDAYIQSGVYGKDGKLKKSKSLLLNTPDYYVPVKLTDNKGYGLRSYKQVGGISNEDHLGTIESLWYYTDGKWVVLQTEWKDSNR</sequence>
<accession>A0ABR5MHU1</accession>
<proteinExistence type="predicted"/>
<comment type="caution">
    <text evidence="2">The sequence shown here is derived from an EMBL/GenBank/DDBJ whole genome shotgun (WGS) entry which is preliminary data.</text>
</comment>
<dbReference type="EMBL" id="LGTK01000041">
    <property type="protein sequence ID" value="KPH73787.1"/>
    <property type="molecule type" value="Genomic_DNA"/>
</dbReference>
<feature type="chain" id="PRO_5047055071" description="Spore coat protein" evidence="1">
    <location>
        <begin position="20"/>
        <end position="251"/>
    </location>
</feature>
<evidence type="ECO:0000256" key="1">
    <source>
        <dbReference type="SAM" id="SignalP"/>
    </source>
</evidence>
<evidence type="ECO:0000313" key="2">
    <source>
        <dbReference type="EMBL" id="KPH73787.1"/>
    </source>
</evidence>
<feature type="signal peptide" evidence="1">
    <location>
        <begin position="1"/>
        <end position="19"/>
    </location>
</feature>
<evidence type="ECO:0000313" key="3">
    <source>
        <dbReference type="Proteomes" id="UP000037854"/>
    </source>
</evidence>